<dbReference type="InterPro" id="IPR010982">
    <property type="entry name" value="Lambda_DNA-bd_dom_sf"/>
</dbReference>
<organism evidence="2">
    <name type="scientific">Candidatus Fermentithermobacillus carboniphilus</name>
    <dbReference type="NCBI Taxonomy" id="3085328"/>
    <lineage>
        <taxon>Bacteria</taxon>
        <taxon>Bacillati</taxon>
        <taxon>Bacillota</taxon>
        <taxon>Candidatus Fermentithermobacillia</taxon>
        <taxon>Candidatus Fermentithermobacillales</taxon>
        <taxon>Candidatus Fermentithermobacillaceae</taxon>
        <taxon>Candidatus Fermentithermobacillus</taxon>
    </lineage>
</organism>
<dbReference type="NCBIfam" id="TIGR03830">
    <property type="entry name" value="CxxCG_CxxCG_HTH"/>
    <property type="match status" value="1"/>
</dbReference>
<feature type="domain" description="HTH cro/C1-type" evidence="1">
    <location>
        <begin position="77"/>
        <end position="108"/>
    </location>
</feature>
<proteinExistence type="predicted"/>
<dbReference type="InterPro" id="IPR022452">
    <property type="entry name" value="MqsA"/>
</dbReference>
<dbReference type="InterPro" id="IPR001387">
    <property type="entry name" value="Cro/C1-type_HTH"/>
</dbReference>
<dbReference type="KEGG" id="fcz:IMF26_04365"/>
<dbReference type="AlphaFoldDB" id="A0AAT9LDH1"/>
<dbReference type="Pfam" id="PF15731">
    <property type="entry name" value="MqsA_antitoxin"/>
    <property type="match status" value="1"/>
</dbReference>
<protein>
    <submittedName>
        <fullName evidence="2">DUF4065 domain-containing protein</fullName>
    </submittedName>
</protein>
<dbReference type="Pfam" id="PF13274">
    <property type="entry name" value="SocA_Panacea"/>
    <property type="match status" value="1"/>
</dbReference>
<reference evidence="2" key="2">
    <citation type="journal article" date="2023" name="Biology">
        <title>Prokaryotic Life Associated with Coal-Fire Gas Vents Revealed by Metagenomics.</title>
        <authorList>
            <person name="Kadnikov V.V."/>
            <person name="Mardanov A.V."/>
            <person name="Beletsky A.V."/>
            <person name="Karnachuk O.V."/>
            <person name="Ravin N.V."/>
        </authorList>
    </citation>
    <scope>NUCLEOTIDE SEQUENCE</scope>
    <source>
        <strain evidence="2">Bu02</strain>
    </source>
</reference>
<dbReference type="EMBL" id="CP062796">
    <property type="protein sequence ID" value="QUL99296.1"/>
    <property type="molecule type" value="Genomic_DNA"/>
</dbReference>
<dbReference type="SUPFAM" id="SSF47413">
    <property type="entry name" value="lambda repressor-like DNA-binding domains"/>
    <property type="match status" value="1"/>
</dbReference>
<dbReference type="PROSITE" id="PS50943">
    <property type="entry name" value="HTH_CROC1"/>
    <property type="match status" value="1"/>
</dbReference>
<dbReference type="CDD" id="cd00093">
    <property type="entry name" value="HTH_XRE"/>
    <property type="match status" value="1"/>
</dbReference>
<reference evidence="2" key="1">
    <citation type="submission" date="2020-10" db="EMBL/GenBank/DDBJ databases">
        <authorList>
            <person name="Kadnikov V."/>
            <person name="Beletsky A.V."/>
            <person name="Mardanov A.V."/>
            <person name="Karnachuk O.V."/>
            <person name="Ravin N.V."/>
        </authorList>
    </citation>
    <scope>NUCLEOTIDE SEQUENCE</scope>
    <source>
        <strain evidence="2">Bu02</strain>
    </source>
</reference>
<evidence type="ECO:0000313" key="2">
    <source>
        <dbReference type="EMBL" id="QUL99296.1"/>
    </source>
</evidence>
<dbReference type="InterPro" id="IPR032758">
    <property type="entry name" value="MqsA/HigA-2"/>
</dbReference>
<sequence>MKVAFCPNCIREWDIEPVKKPEVFFVRGEPIEVVDAVHYRCVVCGNEIFDMESEERNLRSAYDAYRRKHGLLTPEEIAGIRQRYGLSQRALARALGWGLVTIHRYENGALQDESHDRILREIASDPSVLLKKLEYNKHRFSEDEWKRLYSQIASTVLKSETQSLVAVYEQLQTIAYSIDPVSRGFRAFDFQKVGEIVAWIAGEVGRLYKTKLAKLLWLADFTHFSLEGTSITGLAYVRMPYGPAPDKFQVLLSLLQETGCVDIVTQELGEYSGDLIRPNKTPDLGGLSASEKAVLNAVVRRFGSSTSKELSDLSHGEVLWQSRPDGATLPYTEADQVSVIRELKRSLL</sequence>
<dbReference type="InterPro" id="IPR025272">
    <property type="entry name" value="SocA_Panacea"/>
</dbReference>
<gene>
    <name evidence="2" type="ORF">IMF26_04365</name>
</gene>
<accession>A0AAT9LDH1</accession>
<evidence type="ECO:0000259" key="1">
    <source>
        <dbReference type="PROSITE" id="PS50943"/>
    </source>
</evidence>
<dbReference type="GO" id="GO:0003677">
    <property type="term" value="F:DNA binding"/>
    <property type="evidence" value="ECO:0007669"/>
    <property type="project" value="InterPro"/>
</dbReference>
<dbReference type="Gene3D" id="1.10.260.40">
    <property type="entry name" value="lambda repressor-like DNA-binding domains"/>
    <property type="match status" value="1"/>
</dbReference>
<name>A0AAT9LDH1_9FIRM</name>